<feature type="domain" description="MoaB/Mog" evidence="1">
    <location>
        <begin position="4"/>
        <end position="170"/>
    </location>
</feature>
<dbReference type="InterPro" id="IPR001453">
    <property type="entry name" value="MoaB/Mog_dom"/>
</dbReference>
<dbReference type="Gene3D" id="3.40.980.10">
    <property type="entry name" value="MoaB/Mog-like domain"/>
    <property type="match status" value="1"/>
</dbReference>
<dbReference type="RefSeq" id="WP_069987497.1">
    <property type="nucleotide sequence ID" value="NZ_JACOQK010000001.1"/>
</dbReference>
<evidence type="ECO:0000259" key="1">
    <source>
        <dbReference type="SMART" id="SM00852"/>
    </source>
</evidence>
<name>A0ABR7ISD5_9CLOT</name>
<evidence type="ECO:0000313" key="3">
    <source>
        <dbReference type="Proteomes" id="UP000649151"/>
    </source>
</evidence>
<dbReference type="Gene3D" id="3.30.70.2860">
    <property type="match status" value="1"/>
</dbReference>
<protein>
    <submittedName>
        <fullName evidence="2">Damage-inducible protein CinA</fullName>
    </submittedName>
</protein>
<dbReference type="PANTHER" id="PTHR13939">
    <property type="entry name" value="NICOTINAMIDE-NUCLEOTIDE AMIDOHYDROLASE PNCC"/>
    <property type="match status" value="1"/>
</dbReference>
<dbReference type="Pfam" id="PF00994">
    <property type="entry name" value="MoCF_biosynth"/>
    <property type="match status" value="1"/>
</dbReference>
<dbReference type="EMBL" id="JACOQK010000001">
    <property type="protein sequence ID" value="MBC5788048.1"/>
    <property type="molecule type" value="Genomic_DNA"/>
</dbReference>
<dbReference type="PANTHER" id="PTHR13939:SF0">
    <property type="entry name" value="NMN AMIDOHYDROLASE-LIKE PROTEIN YFAY"/>
    <property type="match status" value="1"/>
</dbReference>
<dbReference type="Proteomes" id="UP000649151">
    <property type="component" value="Unassembled WGS sequence"/>
</dbReference>
<dbReference type="SMART" id="SM00852">
    <property type="entry name" value="MoCF_biosynth"/>
    <property type="match status" value="1"/>
</dbReference>
<gene>
    <name evidence="2" type="ORF">H8Z77_08465</name>
</gene>
<proteinExistence type="predicted"/>
<dbReference type="InterPro" id="IPR036425">
    <property type="entry name" value="MoaB/Mog-like_dom_sf"/>
</dbReference>
<keyword evidence="3" id="KW-1185">Reference proteome</keyword>
<dbReference type="InterPro" id="IPR050101">
    <property type="entry name" value="CinA"/>
</dbReference>
<dbReference type="SUPFAM" id="SSF53218">
    <property type="entry name" value="Molybdenum cofactor biosynthesis proteins"/>
    <property type="match status" value="1"/>
</dbReference>
<sequence>MVAEILCVGTELLLGNICNTNAQYLAKKLAHLGIDVYYQTVVGDNRQRLRSALEIAFTRADLVVMCGGLGPTKDDLTKEVAAEYFGKTLVKDQKAYHWIEEKIGQLHIAMTDSIAKQAYLPTGCIPLYNDVGTAPGCIIERNRKTIVLLPGPPSEMQPMFELCCHQYLNSRSNRVFVSVNLKLKSMQEAPPEIVGEAPVADSISALLDLTNPTVATYAKDDGTLIRITASADNREQGMRLIIPIEQELTRRYSGYIKQRYEE</sequence>
<comment type="caution">
    <text evidence="2">The sequence shown here is derived from an EMBL/GenBank/DDBJ whole genome shotgun (WGS) entry which is preliminary data.</text>
</comment>
<reference evidence="2 3" key="1">
    <citation type="submission" date="2020-08" db="EMBL/GenBank/DDBJ databases">
        <title>Genome public.</title>
        <authorList>
            <person name="Liu C."/>
            <person name="Sun Q."/>
        </authorList>
    </citation>
    <scope>NUCLEOTIDE SEQUENCE [LARGE SCALE GENOMIC DNA]</scope>
    <source>
        <strain evidence="2 3">NSJ-27</strain>
    </source>
</reference>
<accession>A0ABR7ISD5</accession>
<dbReference type="InterPro" id="IPR041424">
    <property type="entry name" value="CinA_KH"/>
</dbReference>
<evidence type="ECO:0000313" key="2">
    <source>
        <dbReference type="EMBL" id="MBC5788048.1"/>
    </source>
</evidence>
<organism evidence="2 3">
    <name type="scientific">Clostridium facile</name>
    <dbReference type="NCBI Taxonomy" id="2763035"/>
    <lineage>
        <taxon>Bacteria</taxon>
        <taxon>Bacillati</taxon>
        <taxon>Bacillota</taxon>
        <taxon>Clostridia</taxon>
        <taxon>Eubacteriales</taxon>
        <taxon>Clostridiaceae</taxon>
        <taxon>Clostridium</taxon>
    </lineage>
</organism>
<dbReference type="CDD" id="cd00885">
    <property type="entry name" value="cinA"/>
    <property type="match status" value="1"/>
</dbReference>
<dbReference type="Pfam" id="PF18146">
    <property type="entry name" value="CinA_KH"/>
    <property type="match status" value="1"/>
</dbReference>
<dbReference type="NCBIfam" id="TIGR00177">
    <property type="entry name" value="molyb_syn"/>
    <property type="match status" value="1"/>
</dbReference>